<organism evidence="2 3">
    <name type="scientific">Oryza glaberrima</name>
    <name type="common">African rice</name>
    <dbReference type="NCBI Taxonomy" id="4538"/>
    <lineage>
        <taxon>Eukaryota</taxon>
        <taxon>Viridiplantae</taxon>
        <taxon>Streptophyta</taxon>
        <taxon>Embryophyta</taxon>
        <taxon>Tracheophyta</taxon>
        <taxon>Spermatophyta</taxon>
        <taxon>Magnoliopsida</taxon>
        <taxon>Liliopsida</taxon>
        <taxon>Poales</taxon>
        <taxon>Poaceae</taxon>
        <taxon>BOP clade</taxon>
        <taxon>Oryzoideae</taxon>
        <taxon>Oryzeae</taxon>
        <taxon>Oryzinae</taxon>
        <taxon>Oryza</taxon>
    </lineage>
</organism>
<dbReference type="Gramene" id="ORGLA04G0009900.1">
    <property type="protein sequence ID" value="ORGLA04G0009900.1"/>
    <property type="gene ID" value="ORGLA04G0009900"/>
</dbReference>
<protein>
    <submittedName>
        <fullName evidence="2">Uncharacterized protein</fullName>
    </submittedName>
</protein>
<evidence type="ECO:0000313" key="3">
    <source>
        <dbReference type="Proteomes" id="UP000007306"/>
    </source>
</evidence>
<reference evidence="2" key="1">
    <citation type="submission" date="2015-06" db="UniProtKB">
        <authorList>
            <consortium name="EnsemblPlants"/>
        </authorList>
    </citation>
    <scope>IDENTIFICATION</scope>
</reference>
<proteinExistence type="predicted"/>
<name>I1PIT0_ORYGL</name>
<dbReference type="HOGENOM" id="CLU_1725203_0_0_1"/>
<accession>I1PIT0</accession>
<sequence>MMPSPPPNWSSSSPSLCSRFTLARHSLFSDLAPFLAADLWERRPRHGSSGARPHRRQRAAAGSRSCSRRLEANPAELLLHQLRLTILSKTPQESLRTVQRGGRSTTVFSNSDLAPPSSIPIQPIRRIPSSWSETLRLSVFPHSSKERIPVMSYVSCVVIALPMAARAMSDLLQLGSCLVGLP</sequence>
<dbReference type="Proteomes" id="UP000007306">
    <property type="component" value="Chromosome 4"/>
</dbReference>
<reference evidence="2 3" key="2">
    <citation type="submission" date="2018-04" db="EMBL/GenBank/DDBJ databases">
        <title>OglaRS2 (Oryza glaberrima Reference Sequence Version 2).</title>
        <authorList>
            <person name="Zhang J."/>
            <person name="Kudrna D."/>
            <person name="Lee S."/>
            <person name="Talag J."/>
            <person name="Rajasekar S."/>
            <person name="Wing R.A."/>
        </authorList>
    </citation>
    <scope>NUCLEOTIDE SEQUENCE [LARGE SCALE GENOMIC DNA]</scope>
    <source>
        <strain evidence="2 3">cv. IRGC 96717</strain>
    </source>
</reference>
<evidence type="ECO:0000256" key="1">
    <source>
        <dbReference type="SAM" id="MobiDB-lite"/>
    </source>
</evidence>
<evidence type="ECO:0000313" key="2">
    <source>
        <dbReference type="EnsemblPlants" id="ORGLA04G0009900.1"/>
    </source>
</evidence>
<keyword evidence="3" id="KW-1185">Reference proteome</keyword>
<dbReference type="EnsemblPlants" id="ORGLA04G0009900.1">
    <property type="protein sequence ID" value="ORGLA04G0009900.1"/>
    <property type="gene ID" value="ORGLA04G0009900"/>
</dbReference>
<feature type="region of interest" description="Disordered" evidence="1">
    <location>
        <begin position="44"/>
        <end position="68"/>
    </location>
</feature>
<dbReference type="AlphaFoldDB" id="I1PIT0"/>